<dbReference type="InterPro" id="IPR007219">
    <property type="entry name" value="XnlR_reg_dom"/>
</dbReference>
<dbReference type="GO" id="GO:0005634">
    <property type="term" value="C:nucleus"/>
    <property type="evidence" value="ECO:0007669"/>
    <property type="project" value="UniProtKB-SubCell"/>
</dbReference>
<evidence type="ECO:0000259" key="6">
    <source>
        <dbReference type="PROSITE" id="PS50048"/>
    </source>
</evidence>
<proteinExistence type="predicted"/>
<evidence type="ECO:0000313" key="8">
    <source>
        <dbReference type="Proteomes" id="UP000053201"/>
    </source>
</evidence>
<keyword evidence="4" id="KW-0804">Transcription</keyword>
<dbReference type="VEuPathDB" id="FungiDB:SPPG_03516"/>
<dbReference type="GO" id="GO:0000981">
    <property type="term" value="F:DNA-binding transcription factor activity, RNA polymerase II-specific"/>
    <property type="evidence" value="ECO:0007669"/>
    <property type="project" value="InterPro"/>
</dbReference>
<evidence type="ECO:0000256" key="2">
    <source>
        <dbReference type="ARBA" id="ARBA00022723"/>
    </source>
</evidence>
<keyword evidence="2" id="KW-0479">Metal-binding</keyword>
<dbReference type="Gene3D" id="4.10.240.10">
    <property type="entry name" value="Zn(2)-C6 fungal-type DNA-binding domain"/>
    <property type="match status" value="1"/>
</dbReference>
<dbReference type="CDD" id="cd00067">
    <property type="entry name" value="GAL4"/>
    <property type="match status" value="1"/>
</dbReference>
<dbReference type="OrthoDB" id="2123952at2759"/>
<sequence>MSSSKEHQVPKRKRVYQACDPCRKRKYKCDGVRPSCGTCERSSLSCSWSARSSGHQQTATDNVAETKEKGPRARYVDLLQTRLRDLETLAREHGLDPGALLLAHQQETARRALAQSATENTAVTPELMDLSSGSSSVSLDSSAMSNLAEGNGQLSDQALSDLLAEEEDYSNEPNIAQTALDELVELFIACHYHVQPHNFLHHCTFMRELRSHSPLLMNAVYTLGAKYSNLFPGRPQYRAGDLFYERAEQLLHQSQAAADIEVIHALLLLSAHALSSGRTLTGVQHLDSAISIALSLDLHLEPEIDPSQTWVVTETRRRTFWACFHGDRQMANLGFRPRRISLEIVRVQLPSAELLWQTVLKSGESPQPDAIRDIMTDPYIAFLKLHDIFDRILPDPIPSGHQDNIRLPTWLYLPNPNSMEVGSYADRQSQLQGLDQELRAWFAGLPSWATHLGKYFIPDLTADKPLQSWFWVSVHLLYHTSRLLLRWPAMIDTVHSSTSLEYAKASAAVVGCREEAREIVRILAEVILPTNPTIKNLEPWTFGICIWQAATGYINLHRLGLLTEADDVLGSLGTCMEGFVGLGTHFEEGAKWTRDLLEATR</sequence>
<dbReference type="SUPFAM" id="SSF57701">
    <property type="entry name" value="Zn2/Cys6 DNA-binding domain"/>
    <property type="match status" value="1"/>
</dbReference>
<evidence type="ECO:0000256" key="5">
    <source>
        <dbReference type="ARBA" id="ARBA00023242"/>
    </source>
</evidence>
<dbReference type="InterPro" id="IPR001138">
    <property type="entry name" value="Zn2Cys6_DnaBD"/>
</dbReference>
<evidence type="ECO:0000256" key="4">
    <source>
        <dbReference type="ARBA" id="ARBA00023163"/>
    </source>
</evidence>
<reference evidence="7 8" key="1">
    <citation type="submission" date="2009-08" db="EMBL/GenBank/DDBJ databases">
        <title>The Genome Sequence of Spizellomyces punctatus strain DAOM BR117.</title>
        <authorList>
            <consortium name="The Broad Institute Genome Sequencing Platform"/>
            <person name="Russ C."/>
            <person name="Cuomo C."/>
            <person name="Shea T."/>
            <person name="Young S.K."/>
            <person name="Zeng Q."/>
            <person name="Koehrsen M."/>
            <person name="Haas B."/>
            <person name="Borodovsky M."/>
            <person name="Guigo R."/>
            <person name="Alvarado L."/>
            <person name="Berlin A."/>
            <person name="Bochicchio J."/>
            <person name="Borenstein D."/>
            <person name="Chapman S."/>
            <person name="Chen Z."/>
            <person name="Engels R."/>
            <person name="Freedman E."/>
            <person name="Gellesch M."/>
            <person name="Goldberg J."/>
            <person name="Griggs A."/>
            <person name="Gujja S."/>
            <person name="Heiman D."/>
            <person name="Hepburn T."/>
            <person name="Howarth C."/>
            <person name="Jen D."/>
            <person name="Larson L."/>
            <person name="Lewis B."/>
            <person name="Mehta T."/>
            <person name="Park D."/>
            <person name="Pearson M."/>
            <person name="Roberts A."/>
            <person name="Saif S."/>
            <person name="Shenoy N."/>
            <person name="Sisk P."/>
            <person name="Stolte C."/>
            <person name="Sykes S."/>
            <person name="Thomson T."/>
            <person name="Walk T."/>
            <person name="White J."/>
            <person name="Yandava C."/>
            <person name="Burger G."/>
            <person name="Gray M.W."/>
            <person name="Holland P.W.H."/>
            <person name="King N."/>
            <person name="Lang F.B.F."/>
            <person name="Roger A.J."/>
            <person name="Ruiz-Trillo I."/>
            <person name="Lander E."/>
            <person name="Nusbaum C."/>
        </authorList>
    </citation>
    <scope>NUCLEOTIDE SEQUENCE [LARGE SCALE GENOMIC DNA]</scope>
    <source>
        <strain evidence="7 8">DAOM BR117</strain>
    </source>
</reference>
<dbReference type="GeneID" id="27687027"/>
<dbReference type="AlphaFoldDB" id="A0A0L0HL00"/>
<evidence type="ECO:0000256" key="3">
    <source>
        <dbReference type="ARBA" id="ARBA00023015"/>
    </source>
</evidence>
<evidence type="ECO:0000313" key="7">
    <source>
        <dbReference type="EMBL" id="KND01723.1"/>
    </source>
</evidence>
<comment type="subcellular location">
    <subcellularLocation>
        <location evidence="1">Nucleus</location>
    </subcellularLocation>
</comment>
<dbReference type="PANTHER" id="PTHR47338">
    <property type="entry name" value="ZN(II)2CYS6 TRANSCRIPTION FACTOR (EUROFUNG)-RELATED"/>
    <property type="match status" value="1"/>
</dbReference>
<name>A0A0L0HL00_SPIPD</name>
<dbReference type="InterPro" id="IPR050815">
    <property type="entry name" value="TF_fung"/>
</dbReference>
<dbReference type="Proteomes" id="UP000053201">
    <property type="component" value="Unassembled WGS sequence"/>
</dbReference>
<dbReference type="SMART" id="SM00066">
    <property type="entry name" value="GAL4"/>
    <property type="match status" value="1"/>
</dbReference>
<dbReference type="RefSeq" id="XP_016609762.1">
    <property type="nucleotide sequence ID" value="XM_016751779.1"/>
</dbReference>
<dbReference type="OMA" id="RSPFNEC"/>
<dbReference type="InParanoid" id="A0A0L0HL00"/>
<gene>
    <name evidence="7" type="ORF">SPPG_03516</name>
</gene>
<dbReference type="CDD" id="cd12148">
    <property type="entry name" value="fungal_TF_MHR"/>
    <property type="match status" value="1"/>
</dbReference>
<dbReference type="InterPro" id="IPR036864">
    <property type="entry name" value="Zn2-C6_fun-type_DNA-bd_sf"/>
</dbReference>
<dbReference type="PROSITE" id="PS50048">
    <property type="entry name" value="ZN2_CY6_FUNGAL_2"/>
    <property type="match status" value="1"/>
</dbReference>
<dbReference type="GO" id="GO:0008270">
    <property type="term" value="F:zinc ion binding"/>
    <property type="evidence" value="ECO:0007669"/>
    <property type="project" value="InterPro"/>
</dbReference>
<dbReference type="eggNOG" id="ENOG502SQZ9">
    <property type="taxonomic scope" value="Eukaryota"/>
</dbReference>
<dbReference type="GO" id="GO:0006351">
    <property type="term" value="P:DNA-templated transcription"/>
    <property type="evidence" value="ECO:0007669"/>
    <property type="project" value="InterPro"/>
</dbReference>
<feature type="domain" description="Zn(2)-C6 fungal-type" evidence="6">
    <location>
        <begin position="18"/>
        <end position="48"/>
    </location>
</feature>
<keyword evidence="3" id="KW-0805">Transcription regulation</keyword>
<evidence type="ECO:0000256" key="1">
    <source>
        <dbReference type="ARBA" id="ARBA00004123"/>
    </source>
</evidence>
<dbReference type="PROSITE" id="PS00463">
    <property type="entry name" value="ZN2_CY6_FUNGAL_1"/>
    <property type="match status" value="1"/>
</dbReference>
<organism evidence="7 8">
    <name type="scientific">Spizellomyces punctatus (strain DAOM BR117)</name>
    <dbReference type="NCBI Taxonomy" id="645134"/>
    <lineage>
        <taxon>Eukaryota</taxon>
        <taxon>Fungi</taxon>
        <taxon>Fungi incertae sedis</taxon>
        <taxon>Chytridiomycota</taxon>
        <taxon>Chytridiomycota incertae sedis</taxon>
        <taxon>Chytridiomycetes</taxon>
        <taxon>Spizellomycetales</taxon>
        <taxon>Spizellomycetaceae</taxon>
        <taxon>Spizellomyces</taxon>
    </lineage>
</organism>
<dbReference type="Pfam" id="PF00172">
    <property type="entry name" value="Zn_clus"/>
    <property type="match status" value="1"/>
</dbReference>
<keyword evidence="8" id="KW-1185">Reference proteome</keyword>
<dbReference type="GO" id="GO:0003677">
    <property type="term" value="F:DNA binding"/>
    <property type="evidence" value="ECO:0007669"/>
    <property type="project" value="InterPro"/>
</dbReference>
<dbReference type="PANTHER" id="PTHR47338:SF5">
    <property type="entry name" value="ZN(II)2CYS6 TRANSCRIPTION FACTOR (EUROFUNG)"/>
    <property type="match status" value="1"/>
</dbReference>
<dbReference type="STRING" id="645134.A0A0L0HL00"/>
<keyword evidence="5" id="KW-0539">Nucleus</keyword>
<dbReference type="EMBL" id="KQ257454">
    <property type="protein sequence ID" value="KND01723.1"/>
    <property type="molecule type" value="Genomic_DNA"/>
</dbReference>
<accession>A0A0L0HL00</accession>
<dbReference type="Pfam" id="PF04082">
    <property type="entry name" value="Fungal_trans"/>
    <property type="match status" value="1"/>
</dbReference>
<protein>
    <recommendedName>
        <fullName evidence="6">Zn(2)-C6 fungal-type domain-containing protein</fullName>
    </recommendedName>
</protein>